<comment type="subcellular location">
    <subcellularLocation>
        <location evidence="5">Cytoplasm</location>
    </subcellularLocation>
</comment>
<evidence type="ECO:0000256" key="3">
    <source>
        <dbReference type="ARBA" id="ARBA00023146"/>
    </source>
</evidence>
<feature type="region of interest" description="Disordered" evidence="7">
    <location>
        <begin position="14"/>
        <end position="59"/>
    </location>
</feature>
<feature type="compositionally biased region" description="Basic and acidic residues" evidence="7">
    <location>
        <begin position="37"/>
        <end position="54"/>
    </location>
</feature>
<dbReference type="HAMAP" id="MF_00127">
    <property type="entry name" value="His_tRNA_synth"/>
    <property type="match status" value="1"/>
</dbReference>
<dbReference type="EMBL" id="PFPK01000024">
    <property type="protein sequence ID" value="PIZ94981.1"/>
    <property type="molecule type" value="Genomic_DNA"/>
</dbReference>
<name>A0A2M7V872_9BACT</name>
<dbReference type="PIRSF" id="PIRSF001549">
    <property type="entry name" value="His-tRNA_synth"/>
    <property type="match status" value="1"/>
</dbReference>
<comment type="similarity">
    <text evidence="1 5">Belongs to the class-II aminoacyl-tRNA synthetase family.</text>
</comment>
<comment type="catalytic activity">
    <reaction evidence="4 5">
        <text>tRNA(His) + L-histidine + ATP = L-histidyl-tRNA(His) + AMP + diphosphate + H(+)</text>
        <dbReference type="Rhea" id="RHEA:17313"/>
        <dbReference type="Rhea" id="RHEA-COMP:9665"/>
        <dbReference type="Rhea" id="RHEA-COMP:9689"/>
        <dbReference type="ChEBI" id="CHEBI:15378"/>
        <dbReference type="ChEBI" id="CHEBI:30616"/>
        <dbReference type="ChEBI" id="CHEBI:33019"/>
        <dbReference type="ChEBI" id="CHEBI:57595"/>
        <dbReference type="ChEBI" id="CHEBI:78442"/>
        <dbReference type="ChEBI" id="CHEBI:78527"/>
        <dbReference type="ChEBI" id="CHEBI:456215"/>
        <dbReference type="EC" id="6.1.1.21"/>
    </reaction>
</comment>
<dbReference type="CDD" id="cd00773">
    <property type="entry name" value="HisRS-like_core"/>
    <property type="match status" value="1"/>
</dbReference>
<dbReference type="InterPro" id="IPR036621">
    <property type="entry name" value="Anticodon-bd_dom_sf"/>
</dbReference>
<dbReference type="InterPro" id="IPR004154">
    <property type="entry name" value="Anticodon-bd"/>
</dbReference>
<keyword evidence="5" id="KW-0067">ATP-binding</keyword>
<dbReference type="SUPFAM" id="SSF52954">
    <property type="entry name" value="Class II aaRS ABD-related"/>
    <property type="match status" value="1"/>
</dbReference>
<dbReference type="Gene3D" id="3.40.50.800">
    <property type="entry name" value="Anticodon-binding domain"/>
    <property type="match status" value="1"/>
</dbReference>
<dbReference type="Pfam" id="PF13393">
    <property type="entry name" value="tRNA-synt_His"/>
    <property type="match status" value="1"/>
</dbReference>
<evidence type="ECO:0000313" key="9">
    <source>
        <dbReference type="EMBL" id="PIZ94981.1"/>
    </source>
</evidence>
<dbReference type="GO" id="GO:0004821">
    <property type="term" value="F:histidine-tRNA ligase activity"/>
    <property type="evidence" value="ECO:0007669"/>
    <property type="project" value="UniProtKB-UniRule"/>
</dbReference>
<keyword evidence="3 5" id="KW-0030">Aminoacyl-tRNA synthetase</keyword>
<comment type="caution">
    <text evidence="9">The sequence shown here is derived from an EMBL/GenBank/DDBJ whole genome shotgun (WGS) entry which is preliminary data.</text>
</comment>
<protein>
    <recommendedName>
        <fullName evidence="5">Histidine--tRNA ligase</fullName>
        <ecNumber evidence="5">6.1.1.21</ecNumber>
    </recommendedName>
    <alternativeName>
        <fullName evidence="5">Histidyl-tRNA synthetase</fullName>
        <shortName evidence="5">HisRS</shortName>
    </alternativeName>
</protein>
<evidence type="ECO:0000256" key="4">
    <source>
        <dbReference type="ARBA" id="ARBA00047639"/>
    </source>
</evidence>
<dbReference type="Pfam" id="PF03129">
    <property type="entry name" value="HGTP_anticodon"/>
    <property type="match status" value="1"/>
</dbReference>
<accession>A0A2M7V872</accession>
<evidence type="ECO:0000256" key="5">
    <source>
        <dbReference type="HAMAP-Rule" id="MF_00127"/>
    </source>
</evidence>
<proteinExistence type="inferred from homology"/>
<dbReference type="GO" id="GO:0006427">
    <property type="term" value="P:histidyl-tRNA aminoacylation"/>
    <property type="evidence" value="ECO:0007669"/>
    <property type="project" value="UniProtKB-UniRule"/>
</dbReference>
<feature type="binding site" evidence="6">
    <location>
        <begin position="141"/>
        <end position="143"/>
    </location>
    <ligand>
        <name>L-histidine</name>
        <dbReference type="ChEBI" id="CHEBI:57595"/>
    </ligand>
</feature>
<evidence type="ECO:0000256" key="7">
    <source>
        <dbReference type="SAM" id="MobiDB-lite"/>
    </source>
</evidence>
<feature type="binding site" evidence="6">
    <location>
        <begin position="320"/>
        <end position="321"/>
    </location>
    <ligand>
        <name>L-histidine</name>
        <dbReference type="ChEBI" id="CHEBI:57595"/>
    </ligand>
</feature>
<dbReference type="InterPro" id="IPR041715">
    <property type="entry name" value="HisRS-like_core"/>
</dbReference>
<feature type="binding site" evidence="6">
    <location>
        <position position="186"/>
    </location>
    <ligand>
        <name>L-histidine</name>
        <dbReference type="ChEBI" id="CHEBI:57595"/>
    </ligand>
</feature>
<keyword evidence="5" id="KW-0648">Protein biosynthesis</keyword>
<dbReference type="AlphaFoldDB" id="A0A2M7V872"/>
<evidence type="ECO:0000313" key="10">
    <source>
        <dbReference type="Proteomes" id="UP000228568"/>
    </source>
</evidence>
<dbReference type="SUPFAM" id="SSF55681">
    <property type="entry name" value="Class II aaRS and biotin synthetases"/>
    <property type="match status" value="1"/>
</dbReference>
<evidence type="ECO:0000256" key="6">
    <source>
        <dbReference type="PIRSR" id="PIRSR001549-1"/>
    </source>
</evidence>
<dbReference type="PROSITE" id="PS50862">
    <property type="entry name" value="AA_TRNA_LIGASE_II"/>
    <property type="match status" value="1"/>
</dbReference>
<dbReference type="PANTHER" id="PTHR43707:SF1">
    <property type="entry name" value="HISTIDINE--TRNA LIGASE, MITOCHONDRIAL-RELATED"/>
    <property type="match status" value="1"/>
</dbReference>
<dbReference type="InterPro" id="IPR006195">
    <property type="entry name" value="aa-tRNA-synth_II"/>
</dbReference>
<dbReference type="EC" id="6.1.1.21" evidence="5"/>
<organism evidence="9 10">
    <name type="scientific">Candidatus Magasanikbacteria bacterium CG_4_10_14_0_2_um_filter_37_12</name>
    <dbReference type="NCBI Taxonomy" id="1974637"/>
    <lineage>
        <taxon>Bacteria</taxon>
        <taxon>Candidatus Magasanikiibacteriota</taxon>
    </lineage>
</organism>
<keyword evidence="5 9" id="KW-0436">Ligase</keyword>
<feature type="binding site" evidence="6">
    <location>
        <position position="316"/>
    </location>
    <ligand>
        <name>L-histidine</name>
        <dbReference type="ChEBI" id="CHEBI:57595"/>
    </ligand>
</feature>
<dbReference type="InterPro" id="IPR015807">
    <property type="entry name" value="His-tRNA-ligase"/>
</dbReference>
<feature type="domain" description="Aminoacyl-transfer RNA synthetases class-II family profile" evidence="8">
    <location>
        <begin position="99"/>
        <end position="390"/>
    </location>
</feature>
<feature type="binding site" evidence="6">
    <location>
        <position position="172"/>
    </location>
    <ligand>
        <name>L-histidine</name>
        <dbReference type="ChEBI" id="CHEBI:57595"/>
    </ligand>
</feature>
<dbReference type="PANTHER" id="PTHR43707">
    <property type="entry name" value="HISTIDYL-TRNA SYNTHETASE"/>
    <property type="match status" value="1"/>
</dbReference>
<dbReference type="Gene3D" id="3.30.930.10">
    <property type="entry name" value="Bira Bifunctional Protein, Domain 2"/>
    <property type="match status" value="1"/>
</dbReference>
<dbReference type="GO" id="GO:0005524">
    <property type="term" value="F:ATP binding"/>
    <property type="evidence" value="ECO:0007669"/>
    <property type="project" value="UniProtKB-UniRule"/>
</dbReference>
<dbReference type="Proteomes" id="UP000228568">
    <property type="component" value="Unassembled WGS sequence"/>
</dbReference>
<sequence>MVIKKQTIKLKKVQKNSKPSFEKNKKITKKPVVKTKATVDNKGSEVTKKTEEKKPSKKFSKDLAPLRGMKDILPKDEQFWKAAHHEAEDIAHAYNFGWIETPILEEVSLFIRSIGKGTDVVDKEMYVFEDRDGSKVGLRPEATASLVRSYITNGMQSESQPVKVWTCGPMFRHDRPQAGRFRQFHQFNCESFGVKDASVDAELIVVAYNFLNDLGISSTVFINSIGSKEDRDNYTIELVAYLRSKRSYLCDDCKKRMNKNPLRSLDCKVEQCQPVIEDAPKIIDWLGVESKKYFMKVLEYLDELEVPYMLQPTLVRGLDYYTDTVFEIYEDQDKADTQKSSQGALGGGGRYDLLIGQLGGQPTPASGFAIGLERVVMALKNLKEKGKNIPIVEKRSKIFFAQLGDQARMRALGLIEKLRREGVLVYHNIGKSSLKGQLELANKYGVTHSLILGQKEVLDGTIIIRDMDSGIQEIVDQQKIKQELKKNNLITIKSE</sequence>
<evidence type="ECO:0000259" key="8">
    <source>
        <dbReference type="PROSITE" id="PS50862"/>
    </source>
</evidence>
<feature type="binding site" evidence="6">
    <location>
        <position position="190"/>
    </location>
    <ligand>
        <name>L-histidine</name>
        <dbReference type="ChEBI" id="CHEBI:57595"/>
    </ligand>
</feature>
<dbReference type="InterPro" id="IPR004516">
    <property type="entry name" value="HisRS/HisZ"/>
</dbReference>
<keyword evidence="2 5" id="KW-0547">Nucleotide-binding</keyword>
<evidence type="ECO:0000256" key="1">
    <source>
        <dbReference type="ARBA" id="ARBA00008226"/>
    </source>
</evidence>
<dbReference type="NCBIfam" id="TIGR00442">
    <property type="entry name" value="hisS"/>
    <property type="match status" value="1"/>
</dbReference>
<comment type="subunit">
    <text evidence="5">Homodimer.</text>
</comment>
<keyword evidence="5" id="KW-0963">Cytoplasm</keyword>
<dbReference type="GO" id="GO:0005737">
    <property type="term" value="C:cytoplasm"/>
    <property type="evidence" value="ECO:0007669"/>
    <property type="project" value="UniProtKB-SubCell"/>
</dbReference>
<reference evidence="10" key="1">
    <citation type="submission" date="2017-09" db="EMBL/GenBank/DDBJ databases">
        <title>Depth-based differentiation of microbial function through sediment-hosted aquifers and enrichment of novel symbionts in the deep terrestrial subsurface.</title>
        <authorList>
            <person name="Probst A.J."/>
            <person name="Ladd B."/>
            <person name="Jarett J.K."/>
            <person name="Geller-Mcgrath D.E."/>
            <person name="Sieber C.M.K."/>
            <person name="Emerson J.B."/>
            <person name="Anantharaman K."/>
            <person name="Thomas B.C."/>
            <person name="Malmstrom R."/>
            <person name="Stieglmeier M."/>
            <person name="Klingl A."/>
            <person name="Woyke T."/>
            <person name="Ryan C.M."/>
            <person name="Banfield J.F."/>
        </authorList>
    </citation>
    <scope>NUCLEOTIDE SEQUENCE [LARGE SCALE GENOMIC DNA]</scope>
</reference>
<gene>
    <name evidence="5" type="primary">hisS</name>
    <name evidence="9" type="ORF">COX81_02155</name>
</gene>
<dbReference type="InterPro" id="IPR045864">
    <property type="entry name" value="aa-tRNA-synth_II/BPL/LPL"/>
</dbReference>
<evidence type="ECO:0000256" key="2">
    <source>
        <dbReference type="ARBA" id="ARBA00022741"/>
    </source>
</evidence>